<evidence type="ECO:0000313" key="2">
    <source>
        <dbReference type="Proteomes" id="UP000821865"/>
    </source>
</evidence>
<reference evidence="1" key="1">
    <citation type="submission" date="2020-05" db="EMBL/GenBank/DDBJ databases">
        <title>Large-scale comparative analyses of tick genomes elucidate their genetic diversity and vector capacities.</title>
        <authorList>
            <person name="Jia N."/>
            <person name="Wang J."/>
            <person name="Shi W."/>
            <person name="Du L."/>
            <person name="Sun Y."/>
            <person name="Zhan W."/>
            <person name="Jiang J."/>
            <person name="Wang Q."/>
            <person name="Zhang B."/>
            <person name="Ji P."/>
            <person name="Sakyi L.B."/>
            <person name="Cui X."/>
            <person name="Yuan T."/>
            <person name="Jiang B."/>
            <person name="Yang W."/>
            <person name="Lam T.T.-Y."/>
            <person name="Chang Q."/>
            <person name="Ding S."/>
            <person name="Wang X."/>
            <person name="Zhu J."/>
            <person name="Ruan X."/>
            <person name="Zhao L."/>
            <person name="Wei J."/>
            <person name="Que T."/>
            <person name="Du C."/>
            <person name="Cheng J."/>
            <person name="Dai P."/>
            <person name="Han X."/>
            <person name="Huang E."/>
            <person name="Gao Y."/>
            <person name="Liu J."/>
            <person name="Shao H."/>
            <person name="Ye R."/>
            <person name="Li L."/>
            <person name="Wei W."/>
            <person name="Wang X."/>
            <person name="Wang C."/>
            <person name="Yang T."/>
            <person name="Huo Q."/>
            <person name="Li W."/>
            <person name="Guo W."/>
            <person name="Chen H."/>
            <person name="Zhou L."/>
            <person name="Ni X."/>
            <person name="Tian J."/>
            <person name="Zhou Y."/>
            <person name="Sheng Y."/>
            <person name="Liu T."/>
            <person name="Pan Y."/>
            <person name="Xia L."/>
            <person name="Li J."/>
            <person name="Zhao F."/>
            <person name="Cao W."/>
        </authorList>
    </citation>
    <scope>NUCLEOTIDE SEQUENCE</scope>
    <source>
        <strain evidence="1">Dsil-2018</strain>
    </source>
</reference>
<comment type="caution">
    <text evidence="1">The sequence shown here is derived from an EMBL/GenBank/DDBJ whole genome shotgun (WGS) entry which is preliminary data.</text>
</comment>
<evidence type="ECO:0000313" key="1">
    <source>
        <dbReference type="EMBL" id="KAH7971512.1"/>
    </source>
</evidence>
<sequence>MDGWSYTLAGFGDFLELRRVTFAEPMPATRVCGVCGLLPSLTRHLPCGHVLCDLCVAQIVKCEGCPFDGRKFALADVRSIAFERSELDQCRVHCTACDGSTGSGNQCDFAGKLSELRSHLSFCGNGEAKCGKCHRPVFRGMAVYHYRQCSGETVQRRAAAVGSTVVGRPGGFKKDLDEGRSRVRTPSRSVDAAVNAANALAERVAGLERELLEVRKRCRSSDDDDDEQGLSKLRASKNKTPVTIIPGPYRAASGPGVLITTCKFADIYAGHATLNEDKRELRISSDTYTLGGYTFRLDCQFCKYKNETCVRFILFLREGDWDGYVEWPFSKKVTLIVMHPRDAGKDVRLPLCMDKERMVKKPKAGAWNWGQWTDKINWEYIELRGFIDKETLYVNVEFE</sequence>
<protein>
    <submittedName>
        <fullName evidence="1">Uncharacterized protein</fullName>
    </submittedName>
</protein>
<dbReference type="EMBL" id="CM023480">
    <property type="protein sequence ID" value="KAH7971512.1"/>
    <property type="molecule type" value="Genomic_DNA"/>
</dbReference>
<proteinExistence type="predicted"/>
<gene>
    <name evidence="1" type="ORF">HPB49_025290</name>
</gene>
<keyword evidence="2" id="KW-1185">Reference proteome</keyword>
<accession>A0ACB8DLA2</accession>
<name>A0ACB8DLA2_DERSI</name>
<organism evidence="1 2">
    <name type="scientific">Dermacentor silvarum</name>
    <name type="common">Tick</name>
    <dbReference type="NCBI Taxonomy" id="543639"/>
    <lineage>
        <taxon>Eukaryota</taxon>
        <taxon>Metazoa</taxon>
        <taxon>Ecdysozoa</taxon>
        <taxon>Arthropoda</taxon>
        <taxon>Chelicerata</taxon>
        <taxon>Arachnida</taxon>
        <taxon>Acari</taxon>
        <taxon>Parasitiformes</taxon>
        <taxon>Ixodida</taxon>
        <taxon>Ixodoidea</taxon>
        <taxon>Ixodidae</taxon>
        <taxon>Rhipicephalinae</taxon>
        <taxon>Dermacentor</taxon>
    </lineage>
</organism>
<dbReference type="Proteomes" id="UP000821865">
    <property type="component" value="Chromosome 11"/>
</dbReference>